<evidence type="ECO:0000313" key="4">
    <source>
        <dbReference type="Proteomes" id="UP001335100"/>
    </source>
</evidence>
<sequence>MATSLADRTARHASGTASVAFNGQLLEPSGCYLPGNGYRAYNPALMRFHSPDHWSPFDRGGLNAYAYCSGDPVNRVDPSGRWEEHVMPMLALVLNVGLFGVAALGIGSSAPAMQRGPALHATYVGAAGAMVGAYGAVEQLLGNPEAKYIMWVGTAISSVAAWWRVGLAWKGTRNERFNQQRLRAQHGMHGPAAETRYVAPTSQPGSPIQSRATSSSPVPSPASSVARSQQMSSRSNTVSPKSALPGHMTKARSDSMASIKSTTSASSQQSVMPELPTIAGNIRQPPRRDSMLYTMAKLS</sequence>
<keyword evidence="4" id="KW-1185">Reference proteome</keyword>
<evidence type="ECO:0000256" key="1">
    <source>
        <dbReference type="SAM" id="MobiDB-lite"/>
    </source>
</evidence>
<gene>
    <name evidence="3" type="ORF">V0R50_28020</name>
</gene>
<keyword evidence="2" id="KW-0812">Transmembrane</keyword>
<proteinExistence type="predicted"/>
<dbReference type="Gene3D" id="2.180.10.10">
    <property type="entry name" value="RHS repeat-associated core"/>
    <property type="match status" value="1"/>
</dbReference>
<protein>
    <submittedName>
        <fullName evidence="3">RHS repeat-associated core domain-containing protein</fullName>
    </submittedName>
</protein>
<organism evidence="3 4">
    <name type="scientific">Pseudomonas ulcerans</name>
    <dbReference type="NCBI Taxonomy" id="3115852"/>
    <lineage>
        <taxon>Bacteria</taxon>
        <taxon>Pseudomonadati</taxon>
        <taxon>Pseudomonadota</taxon>
        <taxon>Gammaproteobacteria</taxon>
        <taxon>Pseudomonadales</taxon>
        <taxon>Pseudomonadaceae</taxon>
        <taxon>Pseudomonas</taxon>
    </lineage>
</organism>
<keyword evidence="2" id="KW-0472">Membrane</keyword>
<feature type="compositionally biased region" description="Low complexity" evidence="1">
    <location>
        <begin position="209"/>
        <end position="230"/>
    </location>
</feature>
<feature type="region of interest" description="Disordered" evidence="1">
    <location>
        <begin position="197"/>
        <end position="288"/>
    </location>
</feature>
<feature type="compositionally biased region" description="Polar residues" evidence="1">
    <location>
        <begin position="231"/>
        <end position="240"/>
    </location>
</feature>
<evidence type="ECO:0000313" key="3">
    <source>
        <dbReference type="EMBL" id="MEE1937089.1"/>
    </source>
</evidence>
<comment type="caution">
    <text evidence="3">The sequence shown here is derived from an EMBL/GenBank/DDBJ whole genome shotgun (WGS) entry which is preliminary data.</text>
</comment>
<reference evidence="3 4" key="1">
    <citation type="submission" date="2024-01" db="EMBL/GenBank/DDBJ databases">
        <title>Unpublished Manusciprt.</title>
        <authorList>
            <person name="Duman M."/>
            <person name="Valdes E.G."/>
            <person name="Ajmi N."/>
            <person name="Altun S."/>
            <person name="Saticioglu I.B."/>
        </authorList>
    </citation>
    <scope>NUCLEOTIDE SEQUENCE [LARGE SCALE GENOMIC DNA]</scope>
    <source>
        <strain evidence="3 4">148P</strain>
    </source>
</reference>
<dbReference type="RefSeq" id="WP_330077752.1">
    <property type="nucleotide sequence ID" value="NZ_JAZDQJ010000051.1"/>
</dbReference>
<feature type="compositionally biased region" description="Polar residues" evidence="1">
    <location>
        <begin position="255"/>
        <end position="271"/>
    </location>
</feature>
<dbReference type="EMBL" id="JAZDQJ010000051">
    <property type="protein sequence ID" value="MEE1937089.1"/>
    <property type="molecule type" value="Genomic_DNA"/>
</dbReference>
<keyword evidence="2" id="KW-1133">Transmembrane helix</keyword>
<dbReference type="InterPro" id="IPR022385">
    <property type="entry name" value="Rhs_assc_core"/>
</dbReference>
<evidence type="ECO:0000256" key="2">
    <source>
        <dbReference type="SAM" id="Phobius"/>
    </source>
</evidence>
<dbReference type="NCBIfam" id="TIGR03696">
    <property type="entry name" value="Rhs_assc_core"/>
    <property type="match status" value="1"/>
</dbReference>
<accession>A0ABU7HZV8</accession>
<feature type="transmembrane region" description="Helical" evidence="2">
    <location>
        <begin position="148"/>
        <end position="167"/>
    </location>
</feature>
<name>A0ABU7HZV8_9PSED</name>
<feature type="transmembrane region" description="Helical" evidence="2">
    <location>
        <begin position="86"/>
        <end position="106"/>
    </location>
</feature>
<feature type="transmembrane region" description="Helical" evidence="2">
    <location>
        <begin position="118"/>
        <end position="136"/>
    </location>
</feature>
<dbReference type="Proteomes" id="UP001335100">
    <property type="component" value="Unassembled WGS sequence"/>
</dbReference>
<dbReference type="SUPFAM" id="SSF56399">
    <property type="entry name" value="ADP-ribosylation"/>
    <property type="match status" value="1"/>
</dbReference>